<reference evidence="2" key="1">
    <citation type="submission" date="2021-01" db="UniProtKB">
        <authorList>
            <consortium name="EnsemblMetazoa"/>
        </authorList>
    </citation>
    <scope>IDENTIFICATION</scope>
</reference>
<accession>A0A7M5V5J0</accession>
<keyword evidence="1" id="KW-0732">Signal</keyword>
<evidence type="ECO:0000313" key="2">
    <source>
        <dbReference type="EnsemblMetazoa" id="CLYHEMP009996.1"/>
    </source>
</evidence>
<proteinExistence type="predicted"/>
<keyword evidence="3" id="KW-1185">Reference proteome</keyword>
<feature type="signal peptide" evidence="1">
    <location>
        <begin position="1"/>
        <end position="19"/>
    </location>
</feature>
<name>A0A7M5V5J0_9CNID</name>
<sequence length="444" mass="51230">MKFGVKSFIIAWLVALVQASYKPKEAKFLEPKEHKKVAGKEFLHLKGLSEVQCVGHCTLTDDCHSVNHHGGDQICLVIDEPLEGVGDSHLVDARGWRYFKKSKVNQTPRRKEFEMLDPIKPSTNMINVVPIQGSSWEISLEAIIYSRIDGLQNDIITWTTGEPKDLGSRLPLITVGKAADKIFMMVHSSVHRNYNFQFEYHKWYKFEVRQAAVGMNKILITFYVDGKERKRLVQPRGAFFTDVKCFVGGPFIERTVVNGLIRNLKFIQSREKLTGFAPNLGHLIETLNVWPKEWFVHLNLTIHATGTREAPTNSQSNVHENVLQFTTGANNGFYESRIPAIYIDSNLQDIQTHVYTRTSQRELREKIFEVIYQLGRSYNISIEHRHVTGNQFQYHIKVNENEIKYDDFQTEDMYNVKVYASNPWHRVSNATIHFLEYGPLSQLN</sequence>
<dbReference type="RefSeq" id="XP_066935571.1">
    <property type="nucleotide sequence ID" value="XM_067079470.1"/>
</dbReference>
<dbReference type="AlphaFoldDB" id="A0A7M5V5J0"/>
<evidence type="ECO:0000313" key="3">
    <source>
        <dbReference type="Proteomes" id="UP000594262"/>
    </source>
</evidence>
<protein>
    <submittedName>
        <fullName evidence="2">Uncharacterized protein</fullName>
    </submittedName>
</protein>
<organism evidence="2 3">
    <name type="scientific">Clytia hemisphaerica</name>
    <dbReference type="NCBI Taxonomy" id="252671"/>
    <lineage>
        <taxon>Eukaryota</taxon>
        <taxon>Metazoa</taxon>
        <taxon>Cnidaria</taxon>
        <taxon>Hydrozoa</taxon>
        <taxon>Hydroidolina</taxon>
        <taxon>Leptothecata</taxon>
        <taxon>Obeliida</taxon>
        <taxon>Clytiidae</taxon>
        <taxon>Clytia</taxon>
    </lineage>
</organism>
<dbReference type="EnsemblMetazoa" id="CLYHEMT009996.1">
    <property type="protein sequence ID" value="CLYHEMP009996.1"/>
    <property type="gene ID" value="CLYHEMG009996"/>
</dbReference>
<dbReference type="Proteomes" id="UP000594262">
    <property type="component" value="Unplaced"/>
</dbReference>
<evidence type="ECO:0000256" key="1">
    <source>
        <dbReference type="SAM" id="SignalP"/>
    </source>
</evidence>
<feature type="chain" id="PRO_5029913447" evidence="1">
    <location>
        <begin position="20"/>
        <end position="444"/>
    </location>
</feature>
<dbReference type="GeneID" id="136823290"/>